<dbReference type="Proteomes" id="UP001293593">
    <property type="component" value="Unassembled WGS sequence"/>
</dbReference>
<keyword evidence="2 5" id="KW-0812">Transmembrane</keyword>
<sequence>MHANTNREVGELADRSRVHGHLLTDVCGIGRTHRQPEIQRSRELARQCSMFRLRCDDGDPVHQPHLRCSPQPFRQHRLRHLPPLPVDPLPQLHRHLVSASICASFALKAIFHPYMSGGVTIPSETTTVVQAFPLEFIVTFILLFVVIAVAIDTRAVGELAGIAVGATHSFDQQSHCWAGNFGLDEPGSHIGSSRGGRKLQARMDISDCAHPRSSGWCRCLYSRQAPRPRG</sequence>
<dbReference type="InterPro" id="IPR023271">
    <property type="entry name" value="Aquaporin-like"/>
</dbReference>
<dbReference type="Gene3D" id="1.20.1080.10">
    <property type="entry name" value="Glycerol uptake facilitator protein"/>
    <property type="match status" value="1"/>
</dbReference>
<organism evidence="6 7">
    <name type="scientific">Acacia crassicarpa</name>
    <name type="common">northern wattle</name>
    <dbReference type="NCBI Taxonomy" id="499986"/>
    <lineage>
        <taxon>Eukaryota</taxon>
        <taxon>Viridiplantae</taxon>
        <taxon>Streptophyta</taxon>
        <taxon>Embryophyta</taxon>
        <taxon>Tracheophyta</taxon>
        <taxon>Spermatophyta</taxon>
        <taxon>Magnoliopsida</taxon>
        <taxon>eudicotyledons</taxon>
        <taxon>Gunneridae</taxon>
        <taxon>Pentapetalae</taxon>
        <taxon>rosids</taxon>
        <taxon>fabids</taxon>
        <taxon>Fabales</taxon>
        <taxon>Fabaceae</taxon>
        <taxon>Caesalpinioideae</taxon>
        <taxon>mimosoid clade</taxon>
        <taxon>Acacieae</taxon>
        <taxon>Acacia</taxon>
    </lineage>
</organism>
<evidence type="ECO:0000313" key="6">
    <source>
        <dbReference type="EMBL" id="KAK4253069.1"/>
    </source>
</evidence>
<dbReference type="GO" id="GO:0016020">
    <property type="term" value="C:membrane"/>
    <property type="evidence" value="ECO:0007669"/>
    <property type="project" value="UniProtKB-SubCell"/>
</dbReference>
<accession>A0AAE1JH73</accession>
<proteinExistence type="predicted"/>
<feature type="transmembrane region" description="Helical" evidence="5">
    <location>
        <begin position="96"/>
        <end position="115"/>
    </location>
</feature>
<feature type="transmembrane region" description="Helical" evidence="5">
    <location>
        <begin position="127"/>
        <end position="151"/>
    </location>
</feature>
<dbReference type="PANTHER" id="PTHR45724">
    <property type="entry name" value="AQUAPORIN NIP2-1"/>
    <property type="match status" value="1"/>
</dbReference>
<protein>
    <submittedName>
        <fullName evidence="6">Uncharacterized protein</fullName>
    </submittedName>
</protein>
<evidence type="ECO:0000256" key="4">
    <source>
        <dbReference type="ARBA" id="ARBA00023136"/>
    </source>
</evidence>
<reference evidence="6" key="1">
    <citation type="submission" date="2023-10" db="EMBL/GenBank/DDBJ databases">
        <title>Chromosome-level genome of the transformable northern wattle, Acacia crassicarpa.</title>
        <authorList>
            <person name="Massaro I."/>
            <person name="Sinha N.R."/>
            <person name="Poethig S."/>
            <person name="Leichty A.R."/>
        </authorList>
    </citation>
    <scope>NUCLEOTIDE SEQUENCE</scope>
    <source>
        <strain evidence="6">Acra3RX</strain>
        <tissue evidence="6">Leaf</tissue>
    </source>
</reference>
<gene>
    <name evidence="6" type="ORF">QN277_010893</name>
</gene>
<dbReference type="GO" id="GO:0015267">
    <property type="term" value="F:channel activity"/>
    <property type="evidence" value="ECO:0007669"/>
    <property type="project" value="InterPro"/>
</dbReference>
<keyword evidence="7" id="KW-1185">Reference proteome</keyword>
<evidence type="ECO:0000256" key="5">
    <source>
        <dbReference type="SAM" id="Phobius"/>
    </source>
</evidence>
<dbReference type="PANTHER" id="PTHR45724:SF11">
    <property type="entry name" value="AQUAPORIN NIP5-1-RELATED"/>
    <property type="match status" value="1"/>
</dbReference>
<evidence type="ECO:0000313" key="7">
    <source>
        <dbReference type="Proteomes" id="UP001293593"/>
    </source>
</evidence>
<dbReference type="Pfam" id="PF00230">
    <property type="entry name" value="MIP"/>
    <property type="match status" value="1"/>
</dbReference>
<comment type="caution">
    <text evidence="6">The sequence shown here is derived from an EMBL/GenBank/DDBJ whole genome shotgun (WGS) entry which is preliminary data.</text>
</comment>
<dbReference type="InterPro" id="IPR000425">
    <property type="entry name" value="MIP"/>
</dbReference>
<keyword evidence="4 5" id="KW-0472">Membrane</keyword>
<dbReference type="InterPro" id="IPR034294">
    <property type="entry name" value="Aquaporin_transptr"/>
</dbReference>
<keyword evidence="3 5" id="KW-1133">Transmembrane helix</keyword>
<dbReference type="EMBL" id="JAWXYG010000018">
    <property type="protein sequence ID" value="KAK4253069.1"/>
    <property type="molecule type" value="Genomic_DNA"/>
</dbReference>
<evidence type="ECO:0000256" key="3">
    <source>
        <dbReference type="ARBA" id="ARBA00022989"/>
    </source>
</evidence>
<name>A0AAE1JH73_9FABA</name>
<evidence type="ECO:0000256" key="2">
    <source>
        <dbReference type="ARBA" id="ARBA00022692"/>
    </source>
</evidence>
<dbReference type="AlphaFoldDB" id="A0AAE1JH73"/>
<evidence type="ECO:0000256" key="1">
    <source>
        <dbReference type="ARBA" id="ARBA00004141"/>
    </source>
</evidence>
<comment type="subcellular location">
    <subcellularLocation>
        <location evidence="1">Membrane</location>
        <topology evidence="1">Multi-pass membrane protein</topology>
    </subcellularLocation>
</comment>
<dbReference type="SUPFAM" id="SSF81338">
    <property type="entry name" value="Aquaporin-like"/>
    <property type="match status" value="1"/>
</dbReference>